<dbReference type="HOGENOM" id="CLU_000022_2_9_11"/>
<dbReference type="GO" id="GO:0031177">
    <property type="term" value="F:phosphopantetheine binding"/>
    <property type="evidence" value="ECO:0007669"/>
    <property type="project" value="TreeGrafter"/>
</dbReference>
<dbReference type="AlphaFoldDB" id="C8XGU2"/>
<dbReference type="GO" id="GO:0047527">
    <property type="term" value="F:2,3-dihydroxybenzoate-serine ligase activity"/>
    <property type="evidence" value="ECO:0007669"/>
    <property type="project" value="TreeGrafter"/>
</dbReference>
<proteinExistence type="predicted"/>
<gene>
    <name evidence="2" type="ordered locus">Namu_3878</name>
</gene>
<dbReference type="GO" id="GO:0005829">
    <property type="term" value="C:cytosol"/>
    <property type="evidence" value="ECO:0007669"/>
    <property type="project" value="TreeGrafter"/>
</dbReference>
<evidence type="ECO:0000313" key="3">
    <source>
        <dbReference type="Proteomes" id="UP000002218"/>
    </source>
</evidence>
<dbReference type="PANTHER" id="PTHR45527">
    <property type="entry name" value="NONRIBOSOMAL PEPTIDE SYNTHETASE"/>
    <property type="match status" value="1"/>
</dbReference>
<accession>C8XGU2</accession>
<organism evidence="2 3">
    <name type="scientific">Nakamurella multipartita (strain ATCC 700099 / DSM 44233 / CIP 104796 / JCM 9543 / NBRC 105858 / Y-104)</name>
    <name type="common">Microsphaera multipartita</name>
    <dbReference type="NCBI Taxonomy" id="479431"/>
    <lineage>
        <taxon>Bacteria</taxon>
        <taxon>Bacillati</taxon>
        <taxon>Actinomycetota</taxon>
        <taxon>Actinomycetes</taxon>
        <taxon>Nakamurellales</taxon>
        <taxon>Nakamurellaceae</taxon>
        <taxon>Nakamurella</taxon>
    </lineage>
</organism>
<protein>
    <submittedName>
        <fullName evidence="2">Condensation domain protein</fullName>
    </submittedName>
</protein>
<dbReference type="eggNOG" id="COG1020">
    <property type="taxonomic scope" value="Bacteria"/>
</dbReference>
<dbReference type="Proteomes" id="UP000002218">
    <property type="component" value="Chromosome"/>
</dbReference>
<dbReference type="PANTHER" id="PTHR45527:SF1">
    <property type="entry name" value="FATTY ACID SYNTHASE"/>
    <property type="match status" value="1"/>
</dbReference>
<dbReference type="EMBL" id="CP001737">
    <property type="protein sequence ID" value="ACV80173.1"/>
    <property type="molecule type" value="Genomic_DNA"/>
</dbReference>
<dbReference type="SUPFAM" id="SSF52777">
    <property type="entry name" value="CoA-dependent acyltransferases"/>
    <property type="match status" value="2"/>
</dbReference>
<dbReference type="InterPro" id="IPR023213">
    <property type="entry name" value="CAT-like_dom_sf"/>
</dbReference>
<dbReference type="GO" id="GO:0008610">
    <property type="term" value="P:lipid biosynthetic process"/>
    <property type="evidence" value="ECO:0007669"/>
    <property type="project" value="UniProtKB-ARBA"/>
</dbReference>
<dbReference type="InParanoid" id="C8XGU2"/>
<sequence>MGVLTDPGAVRAAELPISVGQQALWMLHRLAPGSAAYNDAGAARFIPSPDVSALTEAVEIVTERHDLLRSRFVEDDGMPVRLVDATGPGLRVDDVGTVDDRQLADLVATVAGEPYDLARGTARFRLLRRAAGDAVLVCGNHHIASDAASQFVLWRDLLTAYQARSAGRRPDLPALTWTWNDQVAAERRKLAGPQRASWTSYWRTVGRQVPAGELPSDRPRPARPAYQGDTVTVEVPATLERAVQDRAMTLGVTPFAVQLAALQALIHATGGARDFLIGCPMSLRRSRPTLPAIGYYVNMVLLRATVDPGGSAADLVQAAARELRAAAAAAALPYPHIVRALDRGRDAGPPYRIAITQVDARLAFGPDRFDGVVHPFEVPRLQGQYDLGVEIARGEHSSEIAFRYDRELFAESTIRRYLGAYLRILAAAAHDPGTPVGRLDAVVEPPIVRI</sequence>
<dbReference type="OrthoDB" id="3859428at2"/>
<dbReference type="Pfam" id="PF00668">
    <property type="entry name" value="Condensation"/>
    <property type="match status" value="1"/>
</dbReference>
<name>C8XGU2_NAKMY</name>
<keyword evidence="3" id="KW-1185">Reference proteome</keyword>
<dbReference type="GO" id="GO:0009239">
    <property type="term" value="P:enterobactin biosynthetic process"/>
    <property type="evidence" value="ECO:0007669"/>
    <property type="project" value="TreeGrafter"/>
</dbReference>
<reference evidence="3" key="1">
    <citation type="submission" date="2009-09" db="EMBL/GenBank/DDBJ databases">
        <title>The complete genome of Nakamurella multipartita DSM 44233.</title>
        <authorList>
            <consortium name="US DOE Joint Genome Institute (JGI-PGF)"/>
            <person name="Lucas S."/>
            <person name="Copeland A."/>
            <person name="Lapidus A."/>
            <person name="Glavina del Rio T."/>
            <person name="Dalin E."/>
            <person name="Tice H."/>
            <person name="Bruce D."/>
            <person name="Goodwin L."/>
            <person name="Pitluck S."/>
            <person name="Kyrpides N."/>
            <person name="Mavromatis K."/>
            <person name="Ivanova N."/>
            <person name="Ovchinnikova G."/>
            <person name="Sims D."/>
            <person name="Meincke L."/>
            <person name="Brettin T."/>
            <person name="Detter J.C."/>
            <person name="Han C."/>
            <person name="Larimer F."/>
            <person name="Land M."/>
            <person name="Hauser L."/>
            <person name="Markowitz V."/>
            <person name="Cheng J.-F."/>
            <person name="Hugenholtz P."/>
            <person name="Woyke T."/>
            <person name="Wu D."/>
            <person name="Klenk H.-P."/>
            <person name="Eisen J.A."/>
        </authorList>
    </citation>
    <scope>NUCLEOTIDE SEQUENCE [LARGE SCALE GENOMIC DNA]</scope>
    <source>
        <strain evidence="3">ATCC 700099 / DSM 44233 / CIP 104796 / JCM 9543 / NBRC 105858 / Y-104</strain>
    </source>
</reference>
<dbReference type="InterPro" id="IPR001242">
    <property type="entry name" value="Condensation_dom"/>
</dbReference>
<dbReference type="STRING" id="479431.Namu_3878"/>
<reference evidence="2 3" key="2">
    <citation type="journal article" date="2010" name="Stand. Genomic Sci.">
        <title>Complete genome sequence of Nakamurella multipartita type strain (Y-104).</title>
        <authorList>
            <person name="Tice H."/>
            <person name="Mayilraj S."/>
            <person name="Sims D."/>
            <person name="Lapidus A."/>
            <person name="Nolan M."/>
            <person name="Lucas S."/>
            <person name="Glavina Del Rio T."/>
            <person name="Copeland A."/>
            <person name="Cheng J.F."/>
            <person name="Meincke L."/>
            <person name="Bruce D."/>
            <person name="Goodwin L."/>
            <person name="Pitluck S."/>
            <person name="Ivanova N."/>
            <person name="Mavromatis K."/>
            <person name="Ovchinnikova G."/>
            <person name="Pati A."/>
            <person name="Chen A."/>
            <person name="Palaniappan K."/>
            <person name="Land M."/>
            <person name="Hauser L."/>
            <person name="Chang Y.J."/>
            <person name="Jeffries C.D."/>
            <person name="Detter J.C."/>
            <person name="Brettin T."/>
            <person name="Rohde M."/>
            <person name="Goker M."/>
            <person name="Bristow J."/>
            <person name="Eisen J.A."/>
            <person name="Markowitz V."/>
            <person name="Hugenholtz P."/>
            <person name="Kyrpides N.C."/>
            <person name="Klenk H.P."/>
            <person name="Chen F."/>
        </authorList>
    </citation>
    <scope>NUCLEOTIDE SEQUENCE [LARGE SCALE GENOMIC DNA]</scope>
    <source>
        <strain evidence="3">ATCC 700099 / DSM 44233 / CIP 104796 / JCM 9543 / NBRC 105858 / Y-104</strain>
    </source>
</reference>
<dbReference type="GO" id="GO:0009366">
    <property type="term" value="C:enterobactin synthetase complex"/>
    <property type="evidence" value="ECO:0007669"/>
    <property type="project" value="TreeGrafter"/>
</dbReference>
<evidence type="ECO:0000313" key="2">
    <source>
        <dbReference type="EMBL" id="ACV80173.1"/>
    </source>
</evidence>
<dbReference type="RefSeq" id="WP_015749000.1">
    <property type="nucleotide sequence ID" value="NC_013235.1"/>
</dbReference>
<evidence type="ECO:0000259" key="1">
    <source>
        <dbReference type="Pfam" id="PF00668"/>
    </source>
</evidence>
<dbReference type="KEGG" id="nml:Namu_3878"/>
<feature type="domain" description="Condensation" evidence="1">
    <location>
        <begin position="14"/>
        <end position="442"/>
    </location>
</feature>
<dbReference type="Gene3D" id="3.30.559.10">
    <property type="entry name" value="Chloramphenicol acetyltransferase-like domain"/>
    <property type="match status" value="1"/>
</dbReference>
<dbReference type="Gene3D" id="3.30.559.30">
    <property type="entry name" value="Nonribosomal peptide synthetase, condensation domain"/>
    <property type="match status" value="1"/>
</dbReference>
<dbReference type="GO" id="GO:0043041">
    <property type="term" value="P:amino acid activation for nonribosomal peptide biosynthetic process"/>
    <property type="evidence" value="ECO:0007669"/>
    <property type="project" value="TreeGrafter"/>
</dbReference>